<keyword evidence="1" id="KW-0732">Signal</keyword>
<organism evidence="2 3">
    <name type="scientific">Neptuniibacter caesariensis</name>
    <dbReference type="NCBI Taxonomy" id="207954"/>
    <lineage>
        <taxon>Bacteria</taxon>
        <taxon>Pseudomonadati</taxon>
        <taxon>Pseudomonadota</taxon>
        <taxon>Gammaproteobacteria</taxon>
        <taxon>Oceanospirillales</taxon>
        <taxon>Oceanospirillaceae</taxon>
        <taxon>Neptuniibacter</taxon>
    </lineage>
</organism>
<feature type="signal peptide" evidence="1">
    <location>
        <begin position="1"/>
        <end position="31"/>
    </location>
</feature>
<dbReference type="Proteomes" id="UP000243469">
    <property type="component" value="Unassembled WGS sequence"/>
</dbReference>
<name>A0A2G6JLG8_NEPCE</name>
<evidence type="ECO:0008006" key="4">
    <source>
        <dbReference type="Google" id="ProtNLM"/>
    </source>
</evidence>
<evidence type="ECO:0000256" key="1">
    <source>
        <dbReference type="SAM" id="SignalP"/>
    </source>
</evidence>
<dbReference type="AlphaFoldDB" id="A0A2G6JLG8"/>
<dbReference type="InterPro" id="IPR021457">
    <property type="entry name" value="DUF3108"/>
</dbReference>
<comment type="caution">
    <text evidence="2">The sequence shown here is derived from an EMBL/GenBank/DDBJ whole genome shotgun (WGS) entry which is preliminary data.</text>
</comment>
<accession>A0A2G6JLG8</accession>
<dbReference type="EMBL" id="PDSH01000017">
    <property type="protein sequence ID" value="PIE24255.1"/>
    <property type="molecule type" value="Genomic_DNA"/>
</dbReference>
<evidence type="ECO:0000313" key="3">
    <source>
        <dbReference type="Proteomes" id="UP000243469"/>
    </source>
</evidence>
<feature type="chain" id="PRO_5013922805" description="DUF3108 domain-containing protein" evidence="1">
    <location>
        <begin position="32"/>
        <end position="244"/>
    </location>
</feature>
<evidence type="ECO:0000313" key="2">
    <source>
        <dbReference type="EMBL" id="PIE24255.1"/>
    </source>
</evidence>
<dbReference type="Pfam" id="PF11306">
    <property type="entry name" value="DUF3108"/>
    <property type="match status" value="1"/>
</dbReference>
<proteinExistence type="predicted"/>
<reference evidence="2 3" key="1">
    <citation type="submission" date="2017-10" db="EMBL/GenBank/DDBJ databases">
        <title>Novel microbial diversity and functional potential in the marine mammal oral microbiome.</title>
        <authorList>
            <person name="Dudek N.K."/>
            <person name="Sun C.L."/>
            <person name="Burstein D."/>
            <person name="Kantor R.S."/>
            <person name="Aliaga Goltsman D.S."/>
            <person name="Bik E.M."/>
            <person name="Thomas B.C."/>
            <person name="Banfield J.F."/>
            <person name="Relman D.A."/>
        </authorList>
    </citation>
    <scope>NUCLEOTIDE SEQUENCE [LARGE SCALE GENOMIC DNA]</scope>
    <source>
        <strain evidence="2">DOLJORAL78_47_21</strain>
    </source>
</reference>
<protein>
    <recommendedName>
        <fullName evidence="4">DUF3108 domain-containing protein</fullName>
    </recommendedName>
</protein>
<sequence>MLMPRFINKMLRLSLLPALIWAFLSPLPAQAQESYQLKPFQASYEINWDGSISLSGKTVRELSQQPDNSWLFESKASALLASITESSAFNWRSNRPEPAKYIFKRSVLGKKRHVEVQFDWTEHKVTNKVESQPWSMNITEGVQDKISYQLLLQKELAEGKKQFTYSVADGGKLKQYRFAVDGTERIDAPIGSYDSIRVKRIRKEGSQRQTYIWFAPELDFQIIKLQQIEKQDKAYTLLLKKLLL</sequence>
<gene>
    <name evidence="2" type="ORF">CSA60_03345</name>
</gene>